<dbReference type="InterPro" id="IPR021517">
    <property type="entry name" value="DUF3180"/>
</dbReference>
<feature type="transmembrane region" description="Helical" evidence="1">
    <location>
        <begin position="26"/>
        <end position="45"/>
    </location>
</feature>
<dbReference type="RefSeq" id="WP_062394101.1">
    <property type="nucleotide sequence ID" value="NZ_CP011853.1"/>
</dbReference>
<protein>
    <submittedName>
        <fullName evidence="2">Membrane protein</fullName>
    </submittedName>
</protein>
<keyword evidence="1" id="KW-1133">Transmembrane helix</keyword>
<feature type="transmembrane region" description="Helical" evidence="1">
    <location>
        <begin position="135"/>
        <end position="155"/>
    </location>
</feature>
<evidence type="ECO:0000313" key="2">
    <source>
        <dbReference type="EMBL" id="ALG86000.1"/>
    </source>
</evidence>
<dbReference type="EMBL" id="CP011853">
    <property type="protein sequence ID" value="ALG86000.1"/>
    <property type="molecule type" value="Genomic_DNA"/>
</dbReference>
<dbReference type="OrthoDB" id="3825558at2"/>
<dbReference type="Proteomes" id="UP000063789">
    <property type="component" value="Chromosome"/>
</dbReference>
<keyword evidence="1" id="KW-0472">Membrane</keyword>
<reference evidence="3" key="1">
    <citation type="submission" date="2015-06" db="EMBL/GenBank/DDBJ databases">
        <title>Complete genome sequence and metabolic analysis of phthalate degradation pathway in Gordonia sp. QH-11.</title>
        <authorList>
            <person name="Jin D."/>
            <person name="Kong X."/>
            <person name="Bai Z."/>
        </authorList>
    </citation>
    <scope>NUCLEOTIDE SEQUENCE [LARGE SCALE GENOMIC DNA]</scope>
    <source>
        <strain evidence="3">QH-11</strain>
    </source>
</reference>
<dbReference type="KEGG" id="goq:ACH46_17750"/>
<dbReference type="AlphaFoldDB" id="A0A0N9NK06"/>
<dbReference type="PATRIC" id="fig|1136941.3.peg.3629"/>
<sequence length="181" mass="18764">MTAPVPTGKPGPDDEHKLGPTRVRDLLAVAVVAALALWIVIRYNYGAFPSLPWLAGISLYAVAALEVVIGFVVRKRIADREIGSGSRQLHPINVARLVALAKASAILGAVAAGGWAGILVFLLQNLILDAARADRPGAIIGIVGGVLLAAAALWLEHCCRTPDDPMSDNADPAPDGSPTVA</sequence>
<feature type="transmembrane region" description="Helical" evidence="1">
    <location>
        <begin position="94"/>
        <end position="123"/>
    </location>
</feature>
<reference evidence="2 3" key="2">
    <citation type="journal article" date="2017" name="Int. J. Syst. Evol. Microbiol.">
        <title>Gordonia phthalatica sp. nov., a di-n-butyl phthalate-degrading bacterium isolated from activated sludge.</title>
        <authorList>
            <person name="Jin D."/>
            <person name="Kong X."/>
            <person name="Jia M."/>
            <person name="Yu X."/>
            <person name="Wang X."/>
            <person name="Zhuang X."/>
            <person name="Deng Y."/>
            <person name="Bai Z."/>
        </authorList>
    </citation>
    <scope>NUCLEOTIDE SEQUENCE [LARGE SCALE GENOMIC DNA]</scope>
    <source>
        <strain evidence="2 3">QH-11</strain>
    </source>
</reference>
<evidence type="ECO:0000313" key="3">
    <source>
        <dbReference type="Proteomes" id="UP000063789"/>
    </source>
</evidence>
<proteinExistence type="predicted"/>
<accession>A0A0N9NK06</accession>
<feature type="transmembrane region" description="Helical" evidence="1">
    <location>
        <begin position="51"/>
        <end position="73"/>
    </location>
</feature>
<name>A0A0N9NK06_9ACTN</name>
<dbReference type="Pfam" id="PF11377">
    <property type="entry name" value="DUF3180"/>
    <property type="match status" value="1"/>
</dbReference>
<organism evidence="2 3">
    <name type="scientific">Gordonia phthalatica</name>
    <dbReference type="NCBI Taxonomy" id="1136941"/>
    <lineage>
        <taxon>Bacteria</taxon>
        <taxon>Bacillati</taxon>
        <taxon>Actinomycetota</taxon>
        <taxon>Actinomycetes</taxon>
        <taxon>Mycobacteriales</taxon>
        <taxon>Gordoniaceae</taxon>
        <taxon>Gordonia</taxon>
    </lineage>
</organism>
<evidence type="ECO:0000256" key="1">
    <source>
        <dbReference type="SAM" id="Phobius"/>
    </source>
</evidence>
<gene>
    <name evidence="2" type="ORF">ACH46_17750</name>
</gene>
<dbReference type="STRING" id="1136941.ACH46_17750"/>
<keyword evidence="1" id="KW-0812">Transmembrane</keyword>
<keyword evidence="3" id="KW-1185">Reference proteome</keyword>